<dbReference type="SMART" id="SM00355">
    <property type="entry name" value="ZnF_C2H2"/>
    <property type="match status" value="14"/>
</dbReference>
<evidence type="ECO:0000256" key="4">
    <source>
        <dbReference type="ARBA" id="ARBA00022771"/>
    </source>
</evidence>
<feature type="domain" description="C2H2-type" evidence="10">
    <location>
        <begin position="500"/>
        <end position="528"/>
    </location>
</feature>
<dbReference type="SUPFAM" id="SSF57667">
    <property type="entry name" value="beta-beta-alpha zinc fingers"/>
    <property type="match status" value="7"/>
</dbReference>
<evidence type="ECO:0000256" key="5">
    <source>
        <dbReference type="ARBA" id="ARBA00022833"/>
    </source>
</evidence>
<evidence type="ECO:0000313" key="12">
    <source>
        <dbReference type="Proteomes" id="UP000198287"/>
    </source>
</evidence>
<feature type="region of interest" description="Disordered" evidence="9">
    <location>
        <begin position="163"/>
        <end position="266"/>
    </location>
</feature>
<dbReference type="FunFam" id="3.30.160.60:FF:000446">
    <property type="entry name" value="Zinc finger protein"/>
    <property type="match status" value="1"/>
</dbReference>
<evidence type="ECO:0000256" key="9">
    <source>
        <dbReference type="SAM" id="MobiDB-lite"/>
    </source>
</evidence>
<keyword evidence="2" id="KW-0479">Metal-binding</keyword>
<evidence type="ECO:0000259" key="10">
    <source>
        <dbReference type="PROSITE" id="PS50157"/>
    </source>
</evidence>
<feature type="domain" description="C2H2-type" evidence="10">
    <location>
        <begin position="585"/>
        <end position="612"/>
    </location>
</feature>
<evidence type="ECO:0000256" key="3">
    <source>
        <dbReference type="ARBA" id="ARBA00022737"/>
    </source>
</evidence>
<dbReference type="OrthoDB" id="3437960at2759"/>
<dbReference type="Pfam" id="PF13912">
    <property type="entry name" value="zf-C2H2_6"/>
    <property type="match status" value="3"/>
</dbReference>
<feature type="domain" description="C2H2-type" evidence="10">
    <location>
        <begin position="613"/>
        <end position="640"/>
    </location>
</feature>
<gene>
    <name evidence="11" type="ORF">Fcan01_25549</name>
</gene>
<dbReference type="GO" id="GO:0003700">
    <property type="term" value="F:DNA-binding transcription factor activity"/>
    <property type="evidence" value="ECO:0007669"/>
    <property type="project" value="TreeGrafter"/>
</dbReference>
<sequence length="757" mass="86558">MSSRVCFLCCQVIDPAIQDFAKETRISTLSQLLLSSSTDARRKVTPQFDQDKNFCCEFCPVCAPVISEMEQIRLQMSLLEEQIERKITKIRQVILQSSENGDDGGNKIRKLRRIILRITESEDNTDDNVVLADIQVKLEQDIGPPGNADDQFFNHYNSFSPTANVEIGNDEGEMDPIKNEVEEDPDSAFCIIPDTQKRGRGRPRKSTKAPRIKRKRGDDSPPQIDEEPVKPAPPRKQTIKEENTRSETRYSPRIRKPILPSSKHTKKILKVSLKRLNLSKVSTTYKAESSSGDEDTKSEPGDNDLYTPKIISSQNKGKNQPSVKICPYKCTTCGKSFPSDSALSSHIALARDHSIPCSVPTCSSSFRSKQSLRAHLKRAHPGVAPFQCTLCKNKFPRENSLATHMVIRHEVGEKKFPCVKCGKSFVLVENLDRHLKLHEVEDIKPLVCHVCDSRFENDERLQRHVETHNNFKCDQCGLPCHTRQGLERHIRLRHTGEKPERCDQCEESFIDQLSLRRHVARVHDCTRDHVCDICGLGFRLVDDLKRHLTRHDDSKKPVCEICGEKFIDRYSFKAHLVKEHGADPFVCEDCGAKFTRLNLLSQHKKIHTGEKPHKCHVCNAAFVWKQLLTAHMRTHTGKRPFPCPHCEQAFKQSKHRSTHIKRIHTPGYVPPIRYPCPHCAKGYEFNHFLQAHIRQVHTEERPFTCDQSGCDKAFAKRTSLYLHLKGHHGIVMEKKCKDRLPRKKKDEFLPGVGDDIE</sequence>
<dbReference type="PANTHER" id="PTHR24390">
    <property type="entry name" value="ZINC FINGER PROTEIN"/>
    <property type="match status" value="1"/>
</dbReference>
<feature type="domain" description="C2H2-type" evidence="10">
    <location>
        <begin position="416"/>
        <end position="443"/>
    </location>
</feature>
<feature type="domain" description="C2H2-type" evidence="10">
    <location>
        <begin position="703"/>
        <end position="729"/>
    </location>
</feature>
<evidence type="ECO:0000256" key="6">
    <source>
        <dbReference type="ARBA" id="ARBA00023125"/>
    </source>
</evidence>
<dbReference type="AlphaFoldDB" id="A0A226D3S3"/>
<feature type="region of interest" description="Disordered" evidence="9">
    <location>
        <begin position="282"/>
        <end position="306"/>
    </location>
</feature>
<evidence type="ECO:0000256" key="7">
    <source>
        <dbReference type="ARBA" id="ARBA00023242"/>
    </source>
</evidence>
<keyword evidence="6" id="KW-0238">DNA-binding</keyword>
<dbReference type="FunFam" id="3.30.160.60:FF:000100">
    <property type="entry name" value="Zinc finger 45-like"/>
    <property type="match status" value="1"/>
</dbReference>
<feature type="domain" description="C2H2-type" evidence="10">
    <location>
        <begin position="328"/>
        <end position="354"/>
    </location>
</feature>
<dbReference type="Gene3D" id="3.30.160.60">
    <property type="entry name" value="Classic Zinc Finger"/>
    <property type="match status" value="11"/>
</dbReference>
<feature type="domain" description="C2H2-type" evidence="10">
    <location>
        <begin position="355"/>
        <end position="385"/>
    </location>
</feature>
<feature type="compositionally biased region" description="Basic residues" evidence="9">
    <location>
        <begin position="198"/>
        <end position="215"/>
    </location>
</feature>
<keyword evidence="3" id="KW-0677">Repeat</keyword>
<keyword evidence="5" id="KW-0862">Zinc</keyword>
<keyword evidence="7" id="KW-0539">Nucleus</keyword>
<dbReference type="GO" id="GO:0005634">
    <property type="term" value="C:nucleus"/>
    <property type="evidence" value="ECO:0007669"/>
    <property type="project" value="UniProtKB-SubCell"/>
</dbReference>
<evidence type="ECO:0000313" key="11">
    <source>
        <dbReference type="EMBL" id="OXA39710.1"/>
    </source>
</evidence>
<dbReference type="InterPro" id="IPR013087">
    <property type="entry name" value="Znf_C2H2_type"/>
</dbReference>
<dbReference type="PROSITE" id="PS50157">
    <property type="entry name" value="ZINC_FINGER_C2H2_2"/>
    <property type="match status" value="13"/>
</dbReference>
<dbReference type="GO" id="GO:0006357">
    <property type="term" value="P:regulation of transcription by RNA polymerase II"/>
    <property type="evidence" value="ECO:0007669"/>
    <property type="project" value="TreeGrafter"/>
</dbReference>
<accession>A0A226D3S3</accession>
<feature type="domain" description="C2H2-type" evidence="10">
    <location>
        <begin position="446"/>
        <end position="473"/>
    </location>
</feature>
<dbReference type="FunFam" id="3.30.160.60:FF:000624">
    <property type="entry name" value="zinc finger protein 697"/>
    <property type="match status" value="1"/>
</dbReference>
<proteinExistence type="predicted"/>
<feature type="domain" description="C2H2-type" evidence="10">
    <location>
        <begin position="641"/>
        <end position="665"/>
    </location>
</feature>
<evidence type="ECO:0000256" key="2">
    <source>
        <dbReference type="ARBA" id="ARBA00022723"/>
    </source>
</evidence>
<feature type="domain" description="C2H2-type" evidence="10">
    <location>
        <begin position="471"/>
        <end position="499"/>
    </location>
</feature>
<dbReference type="EMBL" id="LNIX01000037">
    <property type="protein sequence ID" value="OXA39710.1"/>
    <property type="molecule type" value="Genomic_DNA"/>
</dbReference>
<feature type="domain" description="C2H2-type" evidence="10">
    <location>
        <begin position="529"/>
        <end position="556"/>
    </location>
</feature>
<dbReference type="PANTHER" id="PTHR24390:SF159">
    <property type="entry name" value="GROWTH FACTOR INDEPENDENT 1 TRANSCRIPTIONAL REPRESSOR"/>
    <property type="match status" value="1"/>
</dbReference>
<dbReference type="GO" id="GO:0048598">
    <property type="term" value="P:embryonic morphogenesis"/>
    <property type="evidence" value="ECO:0007669"/>
    <property type="project" value="UniProtKB-ARBA"/>
</dbReference>
<feature type="compositionally biased region" description="Basic and acidic residues" evidence="9">
    <location>
        <begin position="238"/>
        <end position="250"/>
    </location>
</feature>
<feature type="domain" description="C2H2-type" evidence="10">
    <location>
        <begin position="386"/>
        <end position="415"/>
    </location>
</feature>
<dbReference type="Proteomes" id="UP000198287">
    <property type="component" value="Unassembled WGS sequence"/>
</dbReference>
<feature type="domain" description="C2H2-type" evidence="10">
    <location>
        <begin position="674"/>
        <end position="702"/>
    </location>
</feature>
<dbReference type="GO" id="GO:0008270">
    <property type="term" value="F:zinc ion binding"/>
    <property type="evidence" value="ECO:0007669"/>
    <property type="project" value="UniProtKB-KW"/>
</dbReference>
<keyword evidence="4 8" id="KW-0863">Zinc-finger</keyword>
<reference evidence="11 12" key="1">
    <citation type="submission" date="2015-12" db="EMBL/GenBank/DDBJ databases">
        <title>The genome of Folsomia candida.</title>
        <authorList>
            <person name="Faddeeva A."/>
            <person name="Derks M.F."/>
            <person name="Anvar Y."/>
            <person name="Smit S."/>
            <person name="Van Straalen N."/>
            <person name="Roelofs D."/>
        </authorList>
    </citation>
    <scope>NUCLEOTIDE SEQUENCE [LARGE SCALE GENOMIC DNA]</scope>
    <source>
        <strain evidence="11 12">VU population</strain>
        <tissue evidence="11">Whole body</tissue>
    </source>
</reference>
<dbReference type="GO" id="GO:0000978">
    <property type="term" value="F:RNA polymerase II cis-regulatory region sequence-specific DNA binding"/>
    <property type="evidence" value="ECO:0007669"/>
    <property type="project" value="TreeGrafter"/>
</dbReference>
<evidence type="ECO:0000256" key="8">
    <source>
        <dbReference type="PROSITE-ProRule" id="PRU00042"/>
    </source>
</evidence>
<organism evidence="11 12">
    <name type="scientific">Folsomia candida</name>
    <name type="common">Springtail</name>
    <dbReference type="NCBI Taxonomy" id="158441"/>
    <lineage>
        <taxon>Eukaryota</taxon>
        <taxon>Metazoa</taxon>
        <taxon>Ecdysozoa</taxon>
        <taxon>Arthropoda</taxon>
        <taxon>Hexapoda</taxon>
        <taxon>Collembola</taxon>
        <taxon>Entomobryomorpha</taxon>
        <taxon>Isotomoidea</taxon>
        <taxon>Isotomidae</taxon>
        <taxon>Proisotominae</taxon>
        <taxon>Folsomia</taxon>
    </lineage>
</organism>
<dbReference type="OMA" id="LATHMVI"/>
<comment type="caution">
    <text evidence="11">The sequence shown here is derived from an EMBL/GenBank/DDBJ whole genome shotgun (WGS) entry which is preliminary data.</text>
</comment>
<dbReference type="Pfam" id="PF00096">
    <property type="entry name" value="zf-C2H2"/>
    <property type="match status" value="4"/>
</dbReference>
<name>A0A226D3S3_FOLCA</name>
<keyword evidence="12" id="KW-1185">Reference proteome</keyword>
<evidence type="ECO:0000256" key="1">
    <source>
        <dbReference type="ARBA" id="ARBA00004123"/>
    </source>
</evidence>
<dbReference type="PROSITE" id="PS00028">
    <property type="entry name" value="ZINC_FINGER_C2H2_1"/>
    <property type="match status" value="12"/>
</dbReference>
<dbReference type="InterPro" id="IPR036236">
    <property type="entry name" value="Znf_C2H2_sf"/>
</dbReference>
<protein>
    <submittedName>
        <fullName evidence="11">Putative zinc finger protein 66</fullName>
    </submittedName>
</protein>
<comment type="subcellular location">
    <subcellularLocation>
        <location evidence="1">Nucleus</location>
    </subcellularLocation>
</comment>